<gene>
    <name evidence="1" type="ORF">ACFP90_07695</name>
</gene>
<evidence type="ECO:0000313" key="2">
    <source>
        <dbReference type="Proteomes" id="UP001596317"/>
    </source>
</evidence>
<dbReference type="RefSeq" id="WP_224609386.1">
    <property type="nucleotide sequence ID" value="NZ_JAIQXV010000011.1"/>
</dbReference>
<name>A0ABW1ZH88_9DEIO</name>
<comment type="caution">
    <text evidence="1">The sequence shown here is derived from an EMBL/GenBank/DDBJ whole genome shotgun (WGS) entry which is preliminary data.</text>
</comment>
<protein>
    <submittedName>
        <fullName evidence="1">Uncharacterized protein</fullName>
    </submittedName>
</protein>
<evidence type="ECO:0000313" key="1">
    <source>
        <dbReference type="EMBL" id="MFC6660255.1"/>
    </source>
</evidence>
<accession>A0ABW1ZH88</accession>
<reference evidence="2" key="1">
    <citation type="journal article" date="2019" name="Int. J. Syst. Evol. Microbiol.">
        <title>The Global Catalogue of Microorganisms (GCM) 10K type strain sequencing project: providing services to taxonomists for standard genome sequencing and annotation.</title>
        <authorList>
            <consortium name="The Broad Institute Genomics Platform"/>
            <consortium name="The Broad Institute Genome Sequencing Center for Infectious Disease"/>
            <person name="Wu L."/>
            <person name="Ma J."/>
        </authorList>
    </citation>
    <scope>NUCLEOTIDE SEQUENCE [LARGE SCALE GENOMIC DNA]</scope>
    <source>
        <strain evidence="2">CCUG 63830</strain>
    </source>
</reference>
<keyword evidence="2" id="KW-1185">Reference proteome</keyword>
<proteinExistence type="predicted"/>
<sequence>MRVPPFTTGDERMQFFEWSATLKKKNAVTFEGRLGSVFFSTQTAGRSEDLLYDVNTLIVTFVPFSGAEPFACYLRVTEKILPGQTRTGVTSQNRPEQIATAQLEGEPGQLKTCNVTRLKG</sequence>
<dbReference type="EMBL" id="JBHSWB010000001">
    <property type="protein sequence ID" value="MFC6660255.1"/>
    <property type="molecule type" value="Genomic_DNA"/>
</dbReference>
<organism evidence="1 2">
    <name type="scientific">Deinococcus multiflagellatus</name>
    <dbReference type="NCBI Taxonomy" id="1656887"/>
    <lineage>
        <taxon>Bacteria</taxon>
        <taxon>Thermotogati</taxon>
        <taxon>Deinococcota</taxon>
        <taxon>Deinococci</taxon>
        <taxon>Deinococcales</taxon>
        <taxon>Deinococcaceae</taxon>
        <taxon>Deinococcus</taxon>
    </lineage>
</organism>
<dbReference type="Proteomes" id="UP001596317">
    <property type="component" value="Unassembled WGS sequence"/>
</dbReference>